<protein>
    <submittedName>
        <fullName evidence="1">Uncharacterized protein</fullName>
    </submittedName>
</protein>
<sequence length="277" mass="32352">MRDGWFPRPIVLPKDIDGTKRRGGTSWKRIPTSVTPRSILGPVQIAEGHIDRTWPHWASAETTRPSKNIDNQFRASGTLTKEEILVPSYKAIDKKYFDSPPPTDKDRIRKAEPIEKTPRHDLMNLRFTTHLRITTLTTSPSPTPPIPTNISIAMQISRRYRKQKDMTLYMRRHYNLRTVPLTPISERIEDHIIIKNYMGELWSSAYDVLSYLLKNKGLRHYLRMKAQRKKVFSGCPGWLTHPLLYSYISLKFVESDRDFVKVIKKHLHDKPRSVLKL</sequence>
<gene>
    <name evidence="1" type="ORF">BJ322DRAFT_1023016</name>
</gene>
<comment type="caution">
    <text evidence="1">The sequence shown here is derived from an EMBL/GenBank/DDBJ whole genome shotgun (WGS) entry which is preliminary data.</text>
</comment>
<organism evidence="1 2">
    <name type="scientific">Thelephora terrestris</name>
    <dbReference type="NCBI Taxonomy" id="56493"/>
    <lineage>
        <taxon>Eukaryota</taxon>
        <taxon>Fungi</taxon>
        <taxon>Dikarya</taxon>
        <taxon>Basidiomycota</taxon>
        <taxon>Agaricomycotina</taxon>
        <taxon>Agaricomycetes</taxon>
        <taxon>Thelephorales</taxon>
        <taxon>Thelephoraceae</taxon>
        <taxon>Thelephora</taxon>
    </lineage>
</organism>
<accession>A0A9P6H8M8</accession>
<reference evidence="1" key="1">
    <citation type="journal article" date="2020" name="Nat. Commun.">
        <title>Large-scale genome sequencing of mycorrhizal fungi provides insights into the early evolution of symbiotic traits.</title>
        <authorList>
            <person name="Miyauchi S."/>
            <person name="Kiss E."/>
            <person name="Kuo A."/>
            <person name="Drula E."/>
            <person name="Kohler A."/>
            <person name="Sanchez-Garcia M."/>
            <person name="Morin E."/>
            <person name="Andreopoulos B."/>
            <person name="Barry K.W."/>
            <person name="Bonito G."/>
            <person name="Buee M."/>
            <person name="Carver A."/>
            <person name="Chen C."/>
            <person name="Cichocki N."/>
            <person name="Clum A."/>
            <person name="Culley D."/>
            <person name="Crous P.W."/>
            <person name="Fauchery L."/>
            <person name="Girlanda M."/>
            <person name="Hayes R.D."/>
            <person name="Keri Z."/>
            <person name="LaButti K."/>
            <person name="Lipzen A."/>
            <person name="Lombard V."/>
            <person name="Magnuson J."/>
            <person name="Maillard F."/>
            <person name="Murat C."/>
            <person name="Nolan M."/>
            <person name="Ohm R.A."/>
            <person name="Pangilinan J."/>
            <person name="Pereira M.F."/>
            <person name="Perotto S."/>
            <person name="Peter M."/>
            <person name="Pfister S."/>
            <person name="Riley R."/>
            <person name="Sitrit Y."/>
            <person name="Stielow J.B."/>
            <person name="Szollosi G."/>
            <person name="Zifcakova L."/>
            <person name="Stursova M."/>
            <person name="Spatafora J.W."/>
            <person name="Tedersoo L."/>
            <person name="Vaario L.M."/>
            <person name="Yamada A."/>
            <person name="Yan M."/>
            <person name="Wang P."/>
            <person name="Xu J."/>
            <person name="Bruns T."/>
            <person name="Baldrian P."/>
            <person name="Vilgalys R."/>
            <person name="Dunand C."/>
            <person name="Henrissat B."/>
            <person name="Grigoriev I.V."/>
            <person name="Hibbett D."/>
            <person name="Nagy L.G."/>
            <person name="Martin F.M."/>
        </authorList>
    </citation>
    <scope>NUCLEOTIDE SEQUENCE</scope>
    <source>
        <strain evidence="1">UH-Tt-Lm1</strain>
    </source>
</reference>
<evidence type="ECO:0000313" key="2">
    <source>
        <dbReference type="Proteomes" id="UP000736335"/>
    </source>
</evidence>
<dbReference type="EMBL" id="WIUZ02000013">
    <property type="protein sequence ID" value="KAF9781627.1"/>
    <property type="molecule type" value="Genomic_DNA"/>
</dbReference>
<dbReference type="Proteomes" id="UP000736335">
    <property type="component" value="Unassembled WGS sequence"/>
</dbReference>
<keyword evidence="2" id="KW-1185">Reference proteome</keyword>
<reference evidence="1" key="2">
    <citation type="submission" date="2020-11" db="EMBL/GenBank/DDBJ databases">
        <authorList>
            <consortium name="DOE Joint Genome Institute"/>
            <person name="Kuo A."/>
            <person name="Miyauchi S."/>
            <person name="Kiss E."/>
            <person name="Drula E."/>
            <person name="Kohler A."/>
            <person name="Sanchez-Garcia M."/>
            <person name="Andreopoulos B."/>
            <person name="Barry K.W."/>
            <person name="Bonito G."/>
            <person name="Buee M."/>
            <person name="Carver A."/>
            <person name="Chen C."/>
            <person name="Cichocki N."/>
            <person name="Clum A."/>
            <person name="Culley D."/>
            <person name="Crous P.W."/>
            <person name="Fauchery L."/>
            <person name="Girlanda M."/>
            <person name="Hayes R."/>
            <person name="Keri Z."/>
            <person name="Labutti K."/>
            <person name="Lipzen A."/>
            <person name="Lombard V."/>
            <person name="Magnuson J."/>
            <person name="Maillard F."/>
            <person name="Morin E."/>
            <person name="Murat C."/>
            <person name="Nolan M."/>
            <person name="Ohm R."/>
            <person name="Pangilinan J."/>
            <person name="Pereira M."/>
            <person name="Perotto S."/>
            <person name="Peter M."/>
            <person name="Riley R."/>
            <person name="Sitrit Y."/>
            <person name="Stielow B."/>
            <person name="Szollosi G."/>
            <person name="Zifcakova L."/>
            <person name="Stursova M."/>
            <person name="Spatafora J.W."/>
            <person name="Tedersoo L."/>
            <person name="Vaario L.-M."/>
            <person name="Yamada A."/>
            <person name="Yan M."/>
            <person name="Wang P."/>
            <person name="Xu J."/>
            <person name="Bruns T."/>
            <person name="Baldrian P."/>
            <person name="Vilgalys R."/>
            <person name="Henrissat B."/>
            <person name="Grigoriev I.V."/>
            <person name="Hibbett D."/>
            <person name="Nagy L.G."/>
            <person name="Martin F.M."/>
        </authorList>
    </citation>
    <scope>NUCLEOTIDE SEQUENCE</scope>
    <source>
        <strain evidence="1">UH-Tt-Lm1</strain>
    </source>
</reference>
<evidence type="ECO:0000313" key="1">
    <source>
        <dbReference type="EMBL" id="KAF9781627.1"/>
    </source>
</evidence>
<proteinExistence type="predicted"/>
<dbReference type="AlphaFoldDB" id="A0A9P6H8M8"/>
<name>A0A9P6H8M8_9AGAM</name>